<proteinExistence type="predicted"/>
<dbReference type="Pfam" id="PF14168">
    <property type="entry name" value="YjzC"/>
    <property type="match status" value="1"/>
</dbReference>
<evidence type="ECO:0000313" key="2">
    <source>
        <dbReference type="Proteomes" id="UP000321204"/>
    </source>
</evidence>
<gene>
    <name evidence="1" type="ORF">FSB75_12630</name>
</gene>
<organism evidence="1 2">
    <name type="scientific">Flavisolibacter ginsenosidimutans</name>
    <dbReference type="NCBI Taxonomy" id="661481"/>
    <lineage>
        <taxon>Bacteria</taxon>
        <taxon>Pseudomonadati</taxon>
        <taxon>Bacteroidota</taxon>
        <taxon>Chitinophagia</taxon>
        <taxon>Chitinophagales</taxon>
        <taxon>Chitinophagaceae</taxon>
        <taxon>Flavisolibacter</taxon>
    </lineage>
</organism>
<dbReference type="OrthoDB" id="2629154at2"/>
<keyword evidence="2" id="KW-1185">Reference proteome</keyword>
<reference evidence="1 2" key="1">
    <citation type="journal article" date="2015" name="Int. J. Syst. Evol. Microbiol.">
        <title>Flavisolibacter ginsenosidimutans sp. nov., with ginsenoside-converting activity isolated from soil used for cultivating ginseng.</title>
        <authorList>
            <person name="Zhao Y."/>
            <person name="Liu Q."/>
            <person name="Kang M.S."/>
            <person name="Jin F."/>
            <person name="Yu H."/>
            <person name="Im W.T."/>
        </authorList>
    </citation>
    <scope>NUCLEOTIDE SEQUENCE [LARGE SCALE GENOMIC DNA]</scope>
    <source>
        <strain evidence="1 2">Gsoil 636</strain>
    </source>
</reference>
<dbReference type="RefSeq" id="WP_146787977.1">
    <property type="nucleotide sequence ID" value="NZ_BAABIO010000003.1"/>
</dbReference>
<evidence type="ECO:0000313" key="1">
    <source>
        <dbReference type="EMBL" id="QEC56706.1"/>
    </source>
</evidence>
<dbReference type="KEGG" id="fgg:FSB75_12630"/>
<sequence length="59" mass="6616">MSYRPGEKVPQSGIYEEQTVYGSKVTEVTCVKGEHFPPTEFSGYHYKLVRAAVHKPSKG</sequence>
<dbReference type="EMBL" id="CP042433">
    <property type="protein sequence ID" value="QEC56706.1"/>
    <property type="molecule type" value="Genomic_DNA"/>
</dbReference>
<dbReference type="InterPro" id="IPR025549">
    <property type="entry name" value="YjzC"/>
</dbReference>
<name>A0A5B8UJV9_9BACT</name>
<protein>
    <submittedName>
        <fullName evidence="1">YjzC family protein</fullName>
    </submittedName>
</protein>
<dbReference type="Proteomes" id="UP000321204">
    <property type="component" value="Chromosome"/>
</dbReference>
<dbReference type="AlphaFoldDB" id="A0A5B8UJV9"/>
<accession>A0A5B8UJV9</accession>